<dbReference type="Proteomes" id="UP000006727">
    <property type="component" value="Chromosome 23"/>
</dbReference>
<evidence type="ECO:0000256" key="1">
    <source>
        <dbReference type="SAM" id="Phobius"/>
    </source>
</evidence>
<reference evidence="2 4" key="2">
    <citation type="journal article" date="2018" name="Plant J.">
        <title>The Physcomitrella patens chromosome-scale assembly reveals moss genome structure and evolution.</title>
        <authorList>
            <person name="Lang D."/>
            <person name="Ullrich K.K."/>
            <person name="Murat F."/>
            <person name="Fuchs J."/>
            <person name="Jenkins J."/>
            <person name="Haas F.B."/>
            <person name="Piednoel M."/>
            <person name="Gundlach H."/>
            <person name="Van Bel M."/>
            <person name="Meyberg R."/>
            <person name="Vives C."/>
            <person name="Morata J."/>
            <person name="Symeonidi A."/>
            <person name="Hiss M."/>
            <person name="Muchero W."/>
            <person name="Kamisugi Y."/>
            <person name="Saleh O."/>
            <person name="Blanc G."/>
            <person name="Decker E.L."/>
            <person name="van Gessel N."/>
            <person name="Grimwood J."/>
            <person name="Hayes R.D."/>
            <person name="Graham S.W."/>
            <person name="Gunter L.E."/>
            <person name="McDaniel S.F."/>
            <person name="Hoernstein S.N.W."/>
            <person name="Larsson A."/>
            <person name="Li F.W."/>
            <person name="Perroud P.F."/>
            <person name="Phillips J."/>
            <person name="Ranjan P."/>
            <person name="Rokshar D.S."/>
            <person name="Rothfels C.J."/>
            <person name="Schneider L."/>
            <person name="Shu S."/>
            <person name="Stevenson D.W."/>
            <person name="Thummler F."/>
            <person name="Tillich M."/>
            <person name="Villarreal Aguilar J.C."/>
            <person name="Widiez T."/>
            <person name="Wong G.K."/>
            <person name="Wymore A."/>
            <person name="Zhang Y."/>
            <person name="Zimmer A.D."/>
            <person name="Quatrano R.S."/>
            <person name="Mayer K.F.X."/>
            <person name="Goodstein D."/>
            <person name="Casacuberta J.M."/>
            <person name="Vandepoele K."/>
            <person name="Reski R."/>
            <person name="Cuming A.C."/>
            <person name="Tuskan G.A."/>
            <person name="Maumus F."/>
            <person name="Salse J."/>
            <person name="Schmutz J."/>
            <person name="Rensing S.A."/>
        </authorList>
    </citation>
    <scope>NUCLEOTIDE SEQUENCE [LARGE SCALE GENOMIC DNA]</scope>
    <source>
        <strain evidence="3 4">cv. Gransden 2004</strain>
    </source>
</reference>
<keyword evidence="4" id="KW-1185">Reference proteome</keyword>
<dbReference type="InParanoid" id="A0A2K1IIB9"/>
<evidence type="ECO:0000313" key="3">
    <source>
        <dbReference type="EnsemblPlants" id="Pp3c23_7060V3.1"/>
    </source>
</evidence>
<evidence type="ECO:0000313" key="2">
    <source>
        <dbReference type="EMBL" id="PNR29020.1"/>
    </source>
</evidence>
<feature type="transmembrane region" description="Helical" evidence="1">
    <location>
        <begin position="48"/>
        <end position="68"/>
    </location>
</feature>
<reference evidence="3" key="3">
    <citation type="submission" date="2020-12" db="UniProtKB">
        <authorList>
            <consortium name="EnsemblPlants"/>
        </authorList>
    </citation>
    <scope>IDENTIFICATION</scope>
</reference>
<dbReference type="AlphaFoldDB" id="A0A2K1IIB9"/>
<keyword evidence="1" id="KW-0472">Membrane</keyword>
<keyword evidence="1" id="KW-1133">Transmembrane helix</keyword>
<reference evidence="2 4" key="1">
    <citation type="journal article" date="2008" name="Science">
        <title>The Physcomitrella genome reveals evolutionary insights into the conquest of land by plants.</title>
        <authorList>
            <person name="Rensing S."/>
            <person name="Lang D."/>
            <person name="Zimmer A."/>
            <person name="Terry A."/>
            <person name="Salamov A."/>
            <person name="Shapiro H."/>
            <person name="Nishiyama T."/>
            <person name="Perroud P.-F."/>
            <person name="Lindquist E."/>
            <person name="Kamisugi Y."/>
            <person name="Tanahashi T."/>
            <person name="Sakakibara K."/>
            <person name="Fujita T."/>
            <person name="Oishi K."/>
            <person name="Shin-I T."/>
            <person name="Kuroki Y."/>
            <person name="Toyoda A."/>
            <person name="Suzuki Y."/>
            <person name="Hashimoto A."/>
            <person name="Yamaguchi K."/>
            <person name="Sugano A."/>
            <person name="Kohara Y."/>
            <person name="Fujiyama A."/>
            <person name="Anterola A."/>
            <person name="Aoki S."/>
            <person name="Ashton N."/>
            <person name="Barbazuk W.B."/>
            <person name="Barker E."/>
            <person name="Bennetzen J."/>
            <person name="Bezanilla M."/>
            <person name="Blankenship R."/>
            <person name="Cho S.H."/>
            <person name="Dutcher S."/>
            <person name="Estelle M."/>
            <person name="Fawcett J.A."/>
            <person name="Gundlach H."/>
            <person name="Hanada K."/>
            <person name="Heyl A."/>
            <person name="Hicks K.A."/>
            <person name="Hugh J."/>
            <person name="Lohr M."/>
            <person name="Mayer K."/>
            <person name="Melkozernov A."/>
            <person name="Murata T."/>
            <person name="Nelson D."/>
            <person name="Pils B."/>
            <person name="Prigge M."/>
            <person name="Reiss B."/>
            <person name="Renner T."/>
            <person name="Rombauts S."/>
            <person name="Rushton P."/>
            <person name="Sanderfoot A."/>
            <person name="Schween G."/>
            <person name="Shiu S.-H."/>
            <person name="Stueber K."/>
            <person name="Theodoulou F.L."/>
            <person name="Tu H."/>
            <person name="Van de Peer Y."/>
            <person name="Verrier P.J."/>
            <person name="Waters E."/>
            <person name="Wood A."/>
            <person name="Yang L."/>
            <person name="Cove D."/>
            <person name="Cuming A."/>
            <person name="Hasebe M."/>
            <person name="Lucas S."/>
            <person name="Mishler D.B."/>
            <person name="Reski R."/>
            <person name="Grigoriev I."/>
            <person name="Quatrano R.S."/>
            <person name="Boore J.L."/>
        </authorList>
    </citation>
    <scope>NUCLEOTIDE SEQUENCE [LARGE SCALE GENOMIC DNA]</scope>
    <source>
        <strain evidence="3 4">cv. Gransden 2004</strain>
    </source>
</reference>
<protein>
    <submittedName>
        <fullName evidence="2 3">Uncharacterized protein</fullName>
    </submittedName>
</protein>
<organism evidence="2">
    <name type="scientific">Physcomitrium patens</name>
    <name type="common">Spreading-leaved earth moss</name>
    <name type="synonym">Physcomitrella patens</name>
    <dbReference type="NCBI Taxonomy" id="3218"/>
    <lineage>
        <taxon>Eukaryota</taxon>
        <taxon>Viridiplantae</taxon>
        <taxon>Streptophyta</taxon>
        <taxon>Embryophyta</taxon>
        <taxon>Bryophyta</taxon>
        <taxon>Bryophytina</taxon>
        <taxon>Bryopsida</taxon>
        <taxon>Funariidae</taxon>
        <taxon>Funariales</taxon>
        <taxon>Funariaceae</taxon>
        <taxon>Physcomitrium</taxon>
    </lineage>
</organism>
<accession>A0A2K1IIB9</accession>
<evidence type="ECO:0000313" key="4">
    <source>
        <dbReference type="Proteomes" id="UP000006727"/>
    </source>
</evidence>
<proteinExistence type="predicted"/>
<dbReference type="EnsemblPlants" id="Pp3c23_7060V3.1">
    <property type="protein sequence ID" value="Pp3c23_7060V3.1"/>
    <property type="gene ID" value="Pp3c23_7060"/>
</dbReference>
<gene>
    <name evidence="2" type="ORF">PHYPA_027712</name>
</gene>
<keyword evidence="1" id="KW-0812">Transmembrane</keyword>
<sequence length="70" mass="7983">MIRQSGDITAKQYWNIIESHPREGCGITVLLFIIECNEIMLIYMNPSLGFAATILFGVCYFLLLLRLAGW</sequence>
<dbReference type="Gramene" id="Pp3c23_7060V3.1">
    <property type="protein sequence ID" value="Pp3c23_7060V3.1"/>
    <property type="gene ID" value="Pp3c23_7060"/>
</dbReference>
<name>A0A2K1IIB9_PHYPA</name>
<dbReference type="EMBL" id="ABEU02000023">
    <property type="protein sequence ID" value="PNR29020.1"/>
    <property type="molecule type" value="Genomic_DNA"/>
</dbReference>